<evidence type="ECO:0000256" key="1">
    <source>
        <dbReference type="SAM" id="Phobius"/>
    </source>
</evidence>
<dbReference type="RefSeq" id="WP_010264953.1">
    <property type="nucleotide sequence ID" value="NZ_JAVRET010000058.1"/>
</dbReference>
<sequence>MKPHALRRKSLWILSTLGCCGLLALIPVIWVAGADQGDSTGDSLMVCSVLLGICWALIRIGRSRVEIREGGLVLIDWWRREWVPWGAYTRVDISEGFVVVSRGEREHTLAGLGSSLVEESFERRGKGVLSRMKREIREARATASPEALRDRDVLVRRWEFIPADLLLAQVLVCLVLTQTGVVPM</sequence>
<dbReference type="Proteomes" id="UP001183610">
    <property type="component" value="Unassembled WGS sequence"/>
</dbReference>
<evidence type="ECO:0008006" key="4">
    <source>
        <dbReference type="Google" id="ProtNLM"/>
    </source>
</evidence>
<dbReference type="EMBL" id="JAVRET010000058">
    <property type="protein sequence ID" value="MDT0411718.1"/>
    <property type="molecule type" value="Genomic_DNA"/>
</dbReference>
<proteinExistence type="predicted"/>
<comment type="caution">
    <text evidence="2">The sequence shown here is derived from an EMBL/GenBank/DDBJ whole genome shotgun (WGS) entry which is preliminary data.</text>
</comment>
<organism evidence="2 3">
    <name type="scientific">Streptomyces evansiae</name>
    <dbReference type="NCBI Taxonomy" id="3075535"/>
    <lineage>
        <taxon>Bacteria</taxon>
        <taxon>Bacillati</taxon>
        <taxon>Actinomycetota</taxon>
        <taxon>Actinomycetes</taxon>
        <taxon>Kitasatosporales</taxon>
        <taxon>Streptomycetaceae</taxon>
        <taxon>Streptomyces</taxon>
    </lineage>
</organism>
<feature type="transmembrane region" description="Helical" evidence="1">
    <location>
        <begin position="39"/>
        <end position="58"/>
    </location>
</feature>
<keyword evidence="3" id="KW-1185">Reference proteome</keyword>
<keyword evidence="1" id="KW-1133">Transmembrane helix</keyword>
<keyword evidence="1" id="KW-0472">Membrane</keyword>
<protein>
    <recommendedName>
        <fullName evidence="4">PH domain-containing protein</fullName>
    </recommendedName>
</protein>
<feature type="transmembrane region" description="Helical" evidence="1">
    <location>
        <begin position="12"/>
        <end position="33"/>
    </location>
</feature>
<reference evidence="3" key="1">
    <citation type="submission" date="2023-07" db="EMBL/GenBank/DDBJ databases">
        <title>30 novel species of actinomycetes from the DSMZ collection.</title>
        <authorList>
            <person name="Nouioui I."/>
        </authorList>
    </citation>
    <scope>NUCLEOTIDE SEQUENCE [LARGE SCALE GENOMIC DNA]</scope>
    <source>
        <strain evidence="3">DSM 41979</strain>
    </source>
</reference>
<feature type="transmembrane region" description="Helical" evidence="1">
    <location>
        <begin position="160"/>
        <end position="181"/>
    </location>
</feature>
<evidence type="ECO:0000313" key="2">
    <source>
        <dbReference type="EMBL" id="MDT0411718.1"/>
    </source>
</evidence>
<name>A0ABU2R4U3_9ACTN</name>
<keyword evidence="1" id="KW-0812">Transmembrane</keyword>
<gene>
    <name evidence="2" type="ORF">RM698_22070</name>
</gene>
<accession>A0ABU2R4U3</accession>
<evidence type="ECO:0000313" key="3">
    <source>
        <dbReference type="Proteomes" id="UP001183610"/>
    </source>
</evidence>